<proteinExistence type="predicted"/>
<name>A0AC34RKE8_9BILA</name>
<evidence type="ECO:0000313" key="1">
    <source>
        <dbReference type="Proteomes" id="UP000887576"/>
    </source>
</evidence>
<dbReference type="WBParaSite" id="JU765_v2.g7860.t1">
    <property type="protein sequence ID" value="JU765_v2.g7860.t1"/>
    <property type="gene ID" value="JU765_v2.g7860"/>
</dbReference>
<reference evidence="2" key="1">
    <citation type="submission" date="2022-11" db="UniProtKB">
        <authorList>
            <consortium name="WormBaseParasite"/>
        </authorList>
    </citation>
    <scope>IDENTIFICATION</scope>
</reference>
<sequence>MILETNTSIMGFGLLSLIMYRYHSIRGTLQTLTNKFSIPLFFLASLVYPIPVLALNFLAITGRTANEVAESLEKIAPQYVEIAKLGICANTTKKLEVYIYLAVTALQICLIYAVGIYFSTKTILSLRELKHTFSPTTYVVQKQFIISMFVQTAVPIFCYMIPIGIILFAVACGFDSTG</sequence>
<accession>A0AC34RKE8</accession>
<organism evidence="1 2">
    <name type="scientific">Panagrolaimus sp. JU765</name>
    <dbReference type="NCBI Taxonomy" id="591449"/>
    <lineage>
        <taxon>Eukaryota</taxon>
        <taxon>Metazoa</taxon>
        <taxon>Ecdysozoa</taxon>
        <taxon>Nematoda</taxon>
        <taxon>Chromadorea</taxon>
        <taxon>Rhabditida</taxon>
        <taxon>Tylenchina</taxon>
        <taxon>Panagrolaimomorpha</taxon>
        <taxon>Panagrolaimoidea</taxon>
        <taxon>Panagrolaimidae</taxon>
        <taxon>Panagrolaimus</taxon>
    </lineage>
</organism>
<evidence type="ECO:0000313" key="2">
    <source>
        <dbReference type="WBParaSite" id="JU765_v2.g7860.t1"/>
    </source>
</evidence>
<protein>
    <submittedName>
        <fullName evidence="2">G protein-coupled receptor</fullName>
    </submittedName>
</protein>
<dbReference type="Proteomes" id="UP000887576">
    <property type="component" value="Unplaced"/>
</dbReference>